<feature type="domain" description="Methyl-accepting transducer" evidence="9">
    <location>
        <begin position="226"/>
        <end position="462"/>
    </location>
</feature>
<keyword evidence="5 7" id="KW-0807">Transducer</keyword>
<comment type="caution">
    <text evidence="11">The sequence shown here is derived from an EMBL/GenBank/DDBJ whole genome shotgun (WGS) entry which is preliminary data.</text>
</comment>
<feature type="domain" description="HAMP" evidence="10">
    <location>
        <begin position="167"/>
        <end position="221"/>
    </location>
</feature>
<keyword evidence="2 8" id="KW-0812">Transmembrane</keyword>
<feature type="transmembrane region" description="Helical" evidence="8">
    <location>
        <begin position="146"/>
        <end position="165"/>
    </location>
</feature>
<evidence type="ECO:0000256" key="3">
    <source>
        <dbReference type="ARBA" id="ARBA00022989"/>
    </source>
</evidence>
<dbReference type="PROSITE" id="PS50111">
    <property type="entry name" value="CHEMOTAXIS_TRANSDUC_2"/>
    <property type="match status" value="1"/>
</dbReference>
<comment type="similarity">
    <text evidence="6">Belongs to the methyl-accepting chemotaxis (MCP) protein family.</text>
</comment>
<comment type="subcellular location">
    <subcellularLocation>
        <location evidence="1">Membrane</location>
        <topology evidence="1">Multi-pass membrane protein</topology>
    </subcellularLocation>
</comment>
<dbReference type="PANTHER" id="PTHR32089">
    <property type="entry name" value="METHYL-ACCEPTING CHEMOTAXIS PROTEIN MCPB"/>
    <property type="match status" value="1"/>
</dbReference>
<feature type="transmembrane region" description="Helical" evidence="8">
    <location>
        <begin position="6"/>
        <end position="28"/>
    </location>
</feature>
<dbReference type="CDD" id="cd06225">
    <property type="entry name" value="HAMP"/>
    <property type="match status" value="1"/>
</dbReference>
<accession>A0ABV7HRU4</accession>
<evidence type="ECO:0000256" key="5">
    <source>
        <dbReference type="ARBA" id="ARBA00023224"/>
    </source>
</evidence>
<evidence type="ECO:0000313" key="12">
    <source>
        <dbReference type="Proteomes" id="UP001595548"/>
    </source>
</evidence>
<evidence type="ECO:0000256" key="4">
    <source>
        <dbReference type="ARBA" id="ARBA00023136"/>
    </source>
</evidence>
<evidence type="ECO:0000313" key="11">
    <source>
        <dbReference type="EMBL" id="MFC3154327.1"/>
    </source>
</evidence>
<dbReference type="SUPFAM" id="SSF58104">
    <property type="entry name" value="Methyl-accepting chemotaxis protein (MCP) signaling domain"/>
    <property type="match status" value="1"/>
</dbReference>
<evidence type="ECO:0000256" key="2">
    <source>
        <dbReference type="ARBA" id="ARBA00022692"/>
    </source>
</evidence>
<proteinExistence type="inferred from homology"/>
<sequence>MIRRTLTIKLMFALTVILLLVAAVIVSVSYQIQSKRQQADFDSSVAGQIQLAESALREPVFSYDLAQIEAIAQSLANTPLIAAFAVYDHRGKLLAEGQDDSQPATDVMVKKPRHEIFRKDKLIGYFSADFSQAQMLAVLHSQNQSTIITVIALLLAGLLTVALLMRQMVSHRVLEVSASLQEIADGGGDLTRRLPTSSKDEIAELCGNFNRVMEQIASIIQRVNQSSASVTEQTEKMTGAATGTSDSIRQQIREIEQVAAALQEMSHSADEVAGHARKTADDTQDTLHLADDGSEIVKGAITTIHRLTTQIETTADKIKGLRERSDSIGSVMEVIRSIAEQTNLLALNAAIEAARAGDQGRGFAVVADEVRSLAQKTQQSTEEIEAIIRELQKSADDTHNSMEYSVKAVQETIDASSQVDGALEKIRANVESINAMNHHIATAAGEQSSVASEVSQNITAIHDLTEHVSHNADVVRKASAVLDEESHNLRDEMSQFKA</sequence>
<dbReference type="RefSeq" id="WP_382414524.1">
    <property type="nucleotide sequence ID" value="NZ_AP031500.1"/>
</dbReference>
<evidence type="ECO:0000259" key="10">
    <source>
        <dbReference type="PROSITE" id="PS50885"/>
    </source>
</evidence>
<keyword evidence="12" id="KW-1185">Reference proteome</keyword>
<dbReference type="InterPro" id="IPR004089">
    <property type="entry name" value="MCPsignal_dom"/>
</dbReference>
<evidence type="ECO:0000256" key="6">
    <source>
        <dbReference type="ARBA" id="ARBA00029447"/>
    </source>
</evidence>
<evidence type="ECO:0000256" key="8">
    <source>
        <dbReference type="SAM" id="Phobius"/>
    </source>
</evidence>
<keyword evidence="4 8" id="KW-0472">Membrane</keyword>
<evidence type="ECO:0000256" key="7">
    <source>
        <dbReference type="PROSITE-ProRule" id="PRU00284"/>
    </source>
</evidence>
<dbReference type="SMART" id="SM00283">
    <property type="entry name" value="MA"/>
    <property type="match status" value="1"/>
</dbReference>
<dbReference type="CDD" id="cd11386">
    <property type="entry name" value="MCP_signal"/>
    <property type="match status" value="1"/>
</dbReference>
<evidence type="ECO:0000256" key="1">
    <source>
        <dbReference type="ARBA" id="ARBA00004141"/>
    </source>
</evidence>
<protein>
    <submittedName>
        <fullName evidence="11">Methyl-accepting chemotaxis protein</fullName>
    </submittedName>
</protein>
<gene>
    <name evidence="11" type="ORF">ACFOEB_03860</name>
</gene>
<evidence type="ECO:0000259" key="9">
    <source>
        <dbReference type="PROSITE" id="PS50111"/>
    </source>
</evidence>
<organism evidence="11 12">
    <name type="scientific">Gilvimarinus japonicus</name>
    <dbReference type="NCBI Taxonomy" id="1796469"/>
    <lineage>
        <taxon>Bacteria</taxon>
        <taxon>Pseudomonadati</taxon>
        <taxon>Pseudomonadota</taxon>
        <taxon>Gammaproteobacteria</taxon>
        <taxon>Cellvibrionales</taxon>
        <taxon>Cellvibrionaceae</taxon>
        <taxon>Gilvimarinus</taxon>
    </lineage>
</organism>
<dbReference type="InterPro" id="IPR004090">
    <property type="entry name" value="Chemotax_Me-accpt_rcpt"/>
</dbReference>
<dbReference type="PANTHER" id="PTHR32089:SF119">
    <property type="entry name" value="METHYL-ACCEPTING CHEMOTAXIS PROTEIN CTPL"/>
    <property type="match status" value="1"/>
</dbReference>
<dbReference type="Proteomes" id="UP001595548">
    <property type="component" value="Unassembled WGS sequence"/>
</dbReference>
<dbReference type="SMART" id="SM00304">
    <property type="entry name" value="HAMP"/>
    <property type="match status" value="1"/>
</dbReference>
<dbReference type="Pfam" id="PF00672">
    <property type="entry name" value="HAMP"/>
    <property type="match status" value="1"/>
</dbReference>
<name>A0ABV7HRU4_9GAMM</name>
<keyword evidence="3 8" id="KW-1133">Transmembrane helix</keyword>
<reference evidence="12" key="1">
    <citation type="journal article" date="2019" name="Int. J. Syst. Evol. Microbiol.">
        <title>The Global Catalogue of Microorganisms (GCM) 10K type strain sequencing project: providing services to taxonomists for standard genome sequencing and annotation.</title>
        <authorList>
            <consortium name="The Broad Institute Genomics Platform"/>
            <consortium name="The Broad Institute Genome Sequencing Center for Infectious Disease"/>
            <person name="Wu L."/>
            <person name="Ma J."/>
        </authorList>
    </citation>
    <scope>NUCLEOTIDE SEQUENCE [LARGE SCALE GENOMIC DNA]</scope>
    <source>
        <strain evidence="12">KCTC 52141</strain>
    </source>
</reference>
<dbReference type="InterPro" id="IPR003660">
    <property type="entry name" value="HAMP_dom"/>
</dbReference>
<dbReference type="EMBL" id="JBHRTL010000004">
    <property type="protein sequence ID" value="MFC3154327.1"/>
    <property type="molecule type" value="Genomic_DNA"/>
</dbReference>
<dbReference type="Gene3D" id="1.10.287.950">
    <property type="entry name" value="Methyl-accepting chemotaxis protein"/>
    <property type="match status" value="1"/>
</dbReference>
<dbReference type="PRINTS" id="PR00260">
    <property type="entry name" value="CHEMTRNSDUCR"/>
</dbReference>
<dbReference type="PROSITE" id="PS50885">
    <property type="entry name" value="HAMP"/>
    <property type="match status" value="1"/>
</dbReference>
<dbReference type="Pfam" id="PF00015">
    <property type="entry name" value="MCPsignal"/>
    <property type="match status" value="1"/>
</dbReference>